<dbReference type="FunFam" id="3.40.50.620:FF:000103">
    <property type="entry name" value="tyrosine--tRNA ligase 1, cytoplasmic"/>
    <property type="match status" value="1"/>
</dbReference>
<evidence type="ECO:0000256" key="9">
    <source>
        <dbReference type="ARBA" id="ARBA00022917"/>
    </source>
</evidence>
<evidence type="ECO:0000256" key="5">
    <source>
        <dbReference type="ARBA" id="ARBA00022490"/>
    </source>
</evidence>
<keyword evidence="10 13" id="KW-0030">Aminoacyl-tRNA synthetase</keyword>
<name>J4C4H3_THEOR</name>
<dbReference type="AlphaFoldDB" id="J4C4H3"/>
<evidence type="ECO:0000256" key="1">
    <source>
        <dbReference type="ARBA" id="ARBA00002025"/>
    </source>
</evidence>
<evidence type="ECO:0000313" key="14">
    <source>
        <dbReference type="EMBL" id="BAM42186.1"/>
    </source>
</evidence>
<dbReference type="FunFam" id="3.40.50.620:FF:000085">
    <property type="entry name" value="Tyrosine--tRNA ligase 1 cytoplasmic"/>
    <property type="match status" value="1"/>
</dbReference>
<evidence type="ECO:0000256" key="4">
    <source>
        <dbReference type="ARBA" id="ARBA00013160"/>
    </source>
</evidence>
<dbReference type="Proteomes" id="UP000003786">
    <property type="component" value="Chromosome 4"/>
</dbReference>
<dbReference type="PANTHER" id="PTHR46264:SF4">
    <property type="entry name" value="TYROSINE--TRNA LIGASE, CYTOPLASMIC"/>
    <property type="match status" value="1"/>
</dbReference>
<accession>J4C4H3</accession>
<keyword evidence="9 13" id="KW-0648">Protein biosynthesis</keyword>
<dbReference type="EC" id="6.1.1.1" evidence="4"/>
<protein>
    <recommendedName>
        <fullName evidence="4">tyrosine--tRNA ligase</fullName>
        <ecNumber evidence="4">6.1.1.1</ecNumber>
    </recommendedName>
    <alternativeName>
        <fullName evidence="11">Tyrosyl-tRNA synthetase</fullName>
    </alternativeName>
</protein>
<evidence type="ECO:0000256" key="2">
    <source>
        <dbReference type="ARBA" id="ARBA00004514"/>
    </source>
</evidence>
<evidence type="ECO:0000256" key="11">
    <source>
        <dbReference type="ARBA" id="ARBA00033323"/>
    </source>
</evidence>
<dbReference type="STRING" id="869250.J4C4H3"/>
<dbReference type="Gene3D" id="3.40.50.620">
    <property type="entry name" value="HUPs"/>
    <property type="match status" value="2"/>
</dbReference>
<dbReference type="InterPro" id="IPR050489">
    <property type="entry name" value="Tyr-tRNA_synthase"/>
</dbReference>
<dbReference type="Pfam" id="PF00579">
    <property type="entry name" value="tRNA-synt_1b"/>
    <property type="match status" value="1"/>
</dbReference>
<gene>
    <name evidence="14" type="ORF">TOT_040000556</name>
</gene>
<dbReference type="PANTHER" id="PTHR46264">
    <property type="entry name" value="TYROSINE-TRNA LIGASE"/>
    <property type="match status" value="1"/>
</dbReference>
<comment type="subcellular location">
    <subcellularLocation>
        <location evidence="2">Cytoplasm</location>
        <location evidence="2">Cytosol</location>
    </subcellularLocation>
</comment>
<keyword evidence="15" id="KW-1185">Reference proteome</keyword>
<evidence type="ECO:0000256" key="8">
    <source>
        <dbReference type="ARBA" id="ARBA00022840"/>
    </source>
</evidence>
<dbReference type="GO" id="GO:0005524">
    <property type="term" value="F:ATP binding"/>
    <property type="evidence" value="ECO:0007669"/>
    <property type="project" value="UniProtKB-KW"/>
</dbReference>
<dbReference type="InterPro" id="IPR023617">
    <property type="entry name" value="Tyr-tRNA-ligase_arc/euk-type"/>
</dbReference>
<evidence type="ECO:0000256" key="6">
    <source>
        <dbReference type="ARBA" id="ARBA00022598"/>
    </source>
</evidence>
<evidence type="ECO:0000256" key="10">
    <source>
        <dbReference type="ARBA" id="ARBA00023146"/>
    </source>
</evidence>
<proteinExistence type="inferred from homology"/>
<comment type="function">
    <text evidence="1">Catalyzes the attachment of tyrosine to tRNA(Tyr) in a two-step reaction: tyrosine is first activated by ATP to form Tyr-AMP and then transferred to the acceptor end of tRNA(Tyr).</text>
</comment>
<dbReference type="EMBL" id="AP011949">
    <property type="protein sequence ID" value="BAM42186.1"/>
    <property type="molecule type" value="Genomic_DNA"/>
</dbReference>
<keyword evidence="8 13" id="KW-0067">ATP-binding</keyword>
<organism evidence="14 15">
    <name type="scientific">Theileria orientalis strain Shintoku</name>
    <dbReference type="NCBI Taxonomy" id="869250"/>
    <lineage>
        <taxon>Eukaryota</taxon>
        <taxon>Sar</taxon>
        <taxon>Alveolata</taxon>
        <taxon>Apicomplexa</taxon>
        <taxon>Aconoidasida</taxon>
        <taxon>Piroplasmida</taxon>
        <taxon>Theileriidae</taxon>
        <taxon>Theileria</taxon>
    </lineage>
</organism>
<comment type="similarity">
    <text evidence="3 13">Belongs to the class-I aminoacyl-tRNA synthetase family.</text>
</comment>
<keyword evidence="5" id="KW-0963">Cytoplasm</keyword>
<reference evidence="14 15" key="1">
    <citation type="journal article" date="2012" name="MBio">
        <title>Comparative genome analysis of three eukaryotic parasites with differing abilities to transform leukocytes reveals key mediators of Theileria-induced leukocyte transformation.</title>
        <authorList>
            <person name="Hayashida K."/>
            <person name="Hara Y."/>
            <person name="Abe T."/>
            <person name="Yamasaki C."/>
            <person name="Toyoda A."/>
            <person name="Kosuge T."/>
            <person name="Suzuki Y."/>
            <person name="Sato Y."/>
            <person name="Kawashima S."/>
            <person name="Katayama T."/>
            <person name="Wakaguri H."/>
            <person name="Inoue N."/>
            <person name="Homma K."/>
            <person name="Tada-Umezaki M."/>
            <person name="Yagi Y."/>
            <person name="Fujii Y."/>
            <person name="Habara T."/>
            <person name="Kanehisa M."/>
            <person name="Watanabe H."/>
            <person name="Ito K."/>
            <person name="Gojobori T."/>
            <person name="Sugawara H."/>
            <person name="Imanishi T."/>
            <person name="Weir W."/>
            <person name="Gardner M."/>
            <person name="Pain A."/>
            <person name="Shiels B."/>
            <person name="Hattori M."/>
            <person name="Nene V."/>
            <person name="Sugimoto C."/>
        </authorList>
    </citation>
    <scope>NUCLEOTIDE SEQUENCE [LARGE SCALE GENOMIC DNA]</scope>
    <source>
        <strain evidence="14 15">Shintoku</strain>
    </source>
</reference>
<evidence type="ECO:0000256" key="3">
    <source>
        <dbReference type="ARBA" id="ARBA00005594"/>
    </source>
</evidence>
<sequence length="436" mass="49512">MLISIKNLCNSIYRLKNMSERFLSPFHGGIAVNYSGNVANIKNPKLEFYPGSCSVKHGLRKEIDNFFHKSSFHGNQSLEERVNTCLSMAEECIKPEELYTLLSKKDYVPLAYDGFEPSGRMHIAQGLCKVDTVNTMSKIGIKSVIWIADWHAMLNNKFGGDLQKIRVVGEYFIHIWKAAGMDTDSVKFLWASDEVDKNPDLYWRLAMDISRSFNITRMKRCSQALGRTEGDDQPAAQLLYPAIQCADIFFIGADLCQLGMDQRKINVLARYFTFLLNFRREYCEIRKIPASPIVLSHRMLPGLLEGQEKMSKSNPNSAVFMDDSAEDVSSKIKKAFCPPGVLDGNPVIAYFNSIVFKRFPAVTIERKERDGGDVTFNSPKELNDCFASGSLHPADLKNGLIKYLNLMLQPIRDYFENNQEAKMLALKVKQFQSEKK</sequence>
<dbReference type="InterPro" id="IPR014729">
    <property type="entry name" value="Rossmann-like_a/b/a_fold"/>
</dbReference>
<comment type="catalytic activity">
    <reaction evidence="12">
        <text>tRNA(Tyr) + L-tyrosine + ATP = L-tyrosyl-tRNA(Tyr) + AMP + diphosphate + H(+)</text>
        <dbReference type="Rhea" id="RHEA:10220"/>
        <dbReference type="Rhea" id="RHEA-COMP:9706"/>
        <dbReference type="Rhea" id="RHEA-COMP:9707"/>
        <dbReference type="ChEBI" id="CHEBI:15378"/>
        <dbReference type="ChEBI" id="CHEBI:30616"/>
        <dbReference type="ChEBI" id="CHEBI:33019"/>
        <dbReference type="ChEBI" id="CHEBI:58315"/>
        <dbReference type="ChEBI" id="CHEBI:78442"/>
        <dbReference type="ChEBI" id="CHEBI:78536"/>
        <dbReference type="ChEBI" id="CHEBI:456215"/>
        <dbReference type="EC" id="6.1.1.1"/>
    </reaction>
</comment>
<evidence type="ECO:0000256" key="7">
    <source>
        <dbReference type="ARBA" id="ARBA00022741"/>
    </source>
</evidence>
<dbReference type="PIRSF" id="PIRSF006588">
    <property type="entry name" value="TyrRS_arch_euk"/>
    <property type="match status" value="1"/>
</dbReference>
<dbReference type="NCBIfam" id="NF006330">
    <property type="entry name" value="PRK08560.1"/>
    <property type="match status" value="1"/>
</dbReference>
<dbReference type="OMA" id="RKIHMLA"/>
<dbReference type="GO" id="GO:0005829">
    <property type="term" value="C:cytosol"/>
    <property type="evidence" value="ECO:0007669"/>
    <property type="project" value="UniProtKB-SubCell"/>
</dbReference>
<dbReference type="KEGG" id="tot:TOT_040000556"/>
<evidence type="ECO:0000256" key="13">
    <source>
        <dbReference type="RuleBase" id="RU363036"/>
    </source>
</evidence>
<dbReference type="RefSeq" id="XP_009692487.1">
    <property type="nucleotide sequence ID" value="XM_009694192.1"/>
</dbReference>
<dbReference type="InterPro" id="IPR002305">
    <property type="entry name" value="aa-tRNA-synth_Ic"/>
</dbReference>
<dbReference type="OrthoDB" id="197206at2759"/>
<dbReference type="eggNOG" id="KOG2144">
    <property type="taxonomic scope" value="Eukaryota"/>
</dbReference>
<keyword evidence="7 13" id="KW-0547">Nucleotide-binding</keyword>
<keyword evidence="6 13" id="KW-0436">Ligase</keyword>
<dbReference type="GeneID" id="20716612"/>
<dbReference type="VEuPathDB" id="PiroplasmaDB:TOT_040000556"/>
<dbReference type="SUPFAM" id="SSF52374">
    <property type="entry name" value="Nucleotidylyl transferase"/>
    <property type="match status" value="1"/>
</dbReference>
<dbReference type="GO" id="GO:0004831">
    <property type="term" value="F:tyrosine-tRNA ligase activity"/>
    <property type="evidence" value="ECO:0007669"/>
    <property type="project" value="UniProtKB-EC"/>
</dbReference>
<evidence type="ECO:0000256" key="12">
    <source>
        <dbReference type="ARBA" id="ARBA00048248"/>
    </source>
</evidence>
<evidence type="ECO:0000313" key="15">
    <source>
        <dbReference type="Proteomes" id="UP000003786"/>
    </source>
</evidence>
<dbReference type="GO" id="GO:0006437">
    <property type="term" value="P:tyrosyl-tRNA aminoacylation"/>
    <property type="evidence" value="ECO:0007669"/>
    <property type="project" value="TreeGrafter"/>
</dbReference>